<evidence type="ECO:0000313" key="1">
    <source>
        <dbReference type="EMBL" id="ATL69872.1"/>
    </source>
</evidence>
<sequence>MTQLDPRTVDRLAEVIVDIGGPYERKGYELEALLQRARWEVTPIYDGSPRVEWLRDQLEARQEYPGEVERLLCRVCDPIEYDDGVLIAEEIRAAVNERLAPEHLAITLVSGRPVLGAVQTAGQDPTFAEPPDLQQRLAALVSDQETVHVLMGRVEETRICVAGGAYRMATIGIGTFIEGLLLAVLLERDEDLRRNGFPDVRRRTPPGKRDPNKRTSADWVSLELLIDTAYDKNWVQLDATAFAHAVRDFRNFIHPRKEITEQPRFDADTVMLCWGPVQALMNDLEQNLPPLP</sequence>
<dbReference type="KEGG" id="ntp:CRH09_30565"/>
<protein>
    <submittedName>
        <fullName evidence="1">Uncharacterized protein</fullName>
    </submittedName>
</protein>
<dbReference type="GeneID" id="88361628"/>
<gene>
    <name evidence="1" type="ORF">CRH09_30565</name>
</gene>
<name>A0A291RRK7_9NOCA</name>
<proteinExistence type="predicted"/>
<dbReference type="Proteomes" id="UP000221961">
    <property type="component" value="Chromosome"/>
</dbReference>
<organism evidence="1 2">
    <name type="scientific">Nocardia terpenica</name>
    <dbReference type="NCBI Taxonomy" id="455432"/>
    <lineage>
        <taxon>Bacteria</taxon>
        <taxon>Bacillati</taxon>
        <taxon>Actinomycetota</taxon>
        <taxon>Actinomycetes</taxon>
        <taxon>Mycobacteriales</taxon>
        <taxon>Nocardiaceae</taxon>
        <taxon>Nocardia</taxon>
    </lineage>
</organism>
<dbReference type="AlphaFoldDB" id="A0A291RRK7"/>
<reference evidence="1 2" key="1">
    <citation type="submission" date="2017-10" db="EMBL/GenBank/DDBJ databases">
        <title>Comparative genomics between pathogenic Norcardia.</title>
        <authorList>
            <person name="Zeng L."/>
        </authorList>
    </citation>
    <scope>NUCLEOTIDE SEQUENCE [LARGE SCALE GENOMIC DNA]</scope>
    <source>
        <strain evidence="1 2">NC_YFY_NT001</strain>
    </source>
</reference>
<dbReference type="EMBL" id="CP023778">
    <property type="protein sequence ID" value="ATL69872.1"/>
    <property type="molecule type" value="Genomic_DNA"/>
</dbReference>
<dbReference type="RefSeq" id="WP_098696877.1">
    <property type="nucleotide sequence ID" value="NZ_CP023778.1"/>
</dbReference>
<accession>A0A291RRK7</accession>
<evidence type="ECO:0000313" key="2">
    <source>
        <dbReference type="Proteomes" id="UP000221961"/>
    </source>
</evidence>